<keyword evidence="1" id="KW-0238">DNA-binding</keyword>
<dbReference type="RefSeq" id="WP_307348735.1">
    <property type="nucleotide sequence ID" value="NZ_JAUSVS010000003.1"/>
</dbReference>
<dbReference type="SUPFAM" id="SSF47413">
    <property type="entry name" value="lambda repressor-like DNA-binding domains"/>
    <property type="match status" value="1"/>
</dbReference>
<dbReference type="Gene3D" id="1.10.260.40">
    <property type="entry name" value="lambda repressor-like DNA-binding domains"/>
    <property type="match status" value="1"/>
</dbReference>
<dbReference type="InterPro" id="IPR001387">
    <property type="entry name" value="Cro/C1-type_HTH"/>
</dbReference>
<dbReference type="Pfam" id="PF01381">
    <property type="entry name" value="HTH_3"/>
    <property type="match status" value="1"/>
</dbReference>
<comment type="caution">
    <text evidence="3">The sequence shown here is derived from an EMBL/GenBank/DDBJ whole genome shotgun (WGS) entry which is preliminary data.</text>
</comment>
<evidence type="ECO:0000256" key="1">
    <source>
        <dbReference type="ARBA" id="ARBA00023125"/>
    </source>
</evidence>
<dbReference type="SMART" id="SM00530">
    <property type="entry name" value="HTH_XRE"/>
    <property type="match status" value="1"/>
</dbReference>
<dbReference type="Proteomes" id="UP001228905">
    <property type="component" value="Unassembled WGS sequence"/>
</dbReference>
<dbReference type="CDD" id="cd00093">
    <property type="entry name" value="HTH_XRE"/>
    <property type="match status" value="1"/>
</dbReference>
<dbReference type="PROSITE" id="PS50943">
    <property type="entry name" value="HTH_CROC1"/>
    <property type="match status" value="1"/>
</dbReference>
<dbReference type="InterPro" id="IPR010982">
    <property type="entry name" value="Lambda_DNA-bd_dom_sf"/>
</dbReference>
<dbReference type="InterPro" id="IPR050807">
    <property type="entry name" value="TransReg_Diox_bact_type"/>
</dbReference>
<feature type="domain" description="HTH cro/C1-type" evidence="2">
    <location>
        <begin position="21"/>
        <end position="75"/>
    </location>
</feature>
<dbReference type="PANTHER" id="PTHR46797:SF1">
    <property type="entry name" value="METHYLPHOSPHONATE SYNTHASE"/>
    <property type="match status" value="1"/>
</dbReference>
<organism evidence="3 4">
    <name type="scientific">Caulobacter ginsengisoli</name>
    <dbReference type="NCBI Taxonomy" id="400775"/>
    <lineage>
        <taxon>Bacteria</taxon>
        <taxon>Pseudomonadati</taxon>
        <taxon>Pseudomonadota</taxon>
        <taxon>Alphaproteobacteria</taxon>
        <taxon>Caulobacterales</taxon>
        <taxon>Caulobacteraceae</taxon>
        <taxon>Caulobacter</taxon>
    </lineage>
</organism>
<name>A0ABU0ITC5_9CAUL</name>
<keyword evidence="4" id="KW-1185">Reference proteome</keyword>
<dbReference type="EMBL" id="JAUSVS010000003">
    <property type="protein sequence ID" value="MDQ0464222.1"/>
    <property type="molecule type" value="Genomic_DNA"/>
</dbReference>
<reference evidence="3 4" key="1">
    <citation type="submission" date="2023-07" db="EMBL/GenBank/DDBJ databases">
        <title>Genomic Encyclopedia of Type Strains, Phase IV (KMG-IV): sequencing the most valuable type-strain genomes for metagenomic binning, comparative biology and taxonomic classification.</title>
        <authorList>
            <person name="Goeker M."/>
        </authorList>
    </citation>
    <scope>NUCLEOTIDE SEQUENCE [LARGE SCALE GENOMIC DNA]</scope>
    <source>
        <strain evidence="3 4">DSM 18695</strain>
    </source>
</reference>
<dbReference type="PANTHER" id="PTHR46797">
    <property type="entry name" value="HTH-TYPE TRANSCRIPTIONAL REGULATOR"/>
    <property type="match status" value="1"/>
</dbReference>
<evidence type="ECO:0000313" key="3">
    <source>
        <dbReference type="EMBL" id="MDQ0464222.1"/>
    </source>
</evidence>
<protein>
    <submittedName>
        <fullName evidence="3">Transcriptional regulator with XRE-family HTH domain</fullName>
    </submittedName>
</protein>
<proteinExistence type="predicted"/>
<gene>
    <name evidence="3" type="ORF">QO010_002003</name>
</gene>
<sequence>MARIEDQIGPDPLDIEVGARIRLRRKTLGISQQQLAKHLNLTFQQVQKYEKGVNRISASMLIRTAEKLECSAAFLLGEEDQDRAAKSVAIRQLASPKAFELLEAFSALPDSRTRGAVLALTRALAGQEAAVAA</sequence>
<evidence type="ECO:0000259" key="2">
    <source>
        <dbReference type="PROSITE" id="PS50943"/>
    </source>
</evidence>
<accession>A0ABU0ITC5</accession>
<evidence type="ECO:0000313" key="4">
    <source>
        <dbReference type="Proteomes" id="UP001228905"/>
    </source>
</evidence>